<dbReference type="Proteomes" id="UP001153714">
    <property type="component" value="Chromosome 6"/>
</dbReference>
<evidence type="ECO:0000256" key="1">
    <source>
        <dbReference type="ARBA" id="ARBA00023002"/>
    </source>
</evidence>
<dbReference type="PROSITE" id="PS00798">
    <property type="entry name" value="ALDOKETO_REDUCTASE_1"/>
    <property type="match status" value="1"/>
</dbReference>
<gene>
    <name evidence="6" type="ORF">DIATSA_LOCUS11664</name>
</gene>
<proteinExistence type="predicted"/>
<dbReference type="InterPro" id="IPR044488">
    <property type="entry name" value="AKR2E"/>
</dbReference>
<reference evidence="6" key="1">
    <citation type="submission" date="2021-12" db="EMBL/GenBank/DDBJ databases">
        <authorList>
            <person name="King R."/>
        </authorList>
    </citation>
    <scope>NUCLEOTIDE SEQUENCE</scope>
</reference>
<evidence type="ECO:0000256" key="4">
    <source>
        <dbReference type="PIRSR" id="PIRSR000097-3"/>
    </source>
</evidence>
<feature type="site" description="Lowers pKa of active site Tyr" evidence="4">
    <location>
        <position position="108"/>
    </location>
</feature>
<evidence type="ECO:0000313" key="6">
    <source>
        <dbReference type="EMBL" id="CAG9794271.1"/>
    </source>
</evidence>
<dbReference type="Pfam" id="PF00248">
    <property type="entry name" value="Aldo_ket_red"/>
    <property type="match status" value="1"/>
</dbReference>
<dbReference type="GO" id="GO:0016616">
    <property type="term" value="F:oxidoreductase activity, acting on the CH-OH group of donors, NAD or NADP as acceptor"/>
    <property type="evidence" value="ECO:0007669"/>
    <property type="project" value="UniProtKB-ARBA"/>
</dbReference>
<keyword evidence="7" id="KW-1185">Reference proteome</keyword>
<evidence type="ECO:0000256" key="2">
    <source>
        <dbReference type="PIRSR" id="PIRSR000097-1"/>
    </source>
</evidence>
<dbReference type="AlphaFoldDB" id="A0A9N9RDQ0"/>
<dbReference type="PANTHER" id="PTHR11732">
    <property type="entry name" value="ALDO/KETO REDUCTASE"/>
    <property type="match status" value="1"/>
</dbReference>
<keyword evidence="1" id="KW-0560">Oxidoreductase</keyword>
<name>A0A9N9RDQ0_9NEOP</name>
<evidence type="ECO:0000259" key="5">
    <source>
        <dbReference type="Pfam" id="PF00248"/>
    </source>
</evidence>
<dbReference type="PRINTS" id="PR00069">
    <property type="entry name" value="ALDKETRDTASE"/>
</dbReference>
<evidence type="ECO:0000313" key="7">
    <source>
        <dbReference type="Proteomes" id="UP001153714"/>
    </source>
</evidence>
<protein>
    <recommendedName>
        <fullName evidence="5">NADP-dependent oxidoreductase domain-containing protein</fullName>
    </recommendedName>
</protein>
<organism evidence="6 7">
    <name type="scientific">Diatraea saccharalis</name>
    <name type="common">sugarcane borer</name>
    <dbReference type="NCBI Taxonomy" id="40085"/>
    <lineage>
        <taxon>Eukaryota</taxon>
        <taxon>Metazoa</taxon>
        <taxon>Ecdysozoa</taxon>
        <taxon>Arthropoda</taxon>
        <taxon>Hexapoda</taxon>
        <taxon>Insecta</taxon>
        <taxon>Pterygota</taxon>
        <taxon>Neoptera</taxon>
        <taxon>Endopterygota</taxon>
        <taxon>Lepidoptera</taxon>
        <taxon>Glossata</taxon>
        <taxon>Ditrysia</taxon>
        <taxon>Pyraloidea</taxon>
        <taxon>Crambidae</taxon>
        <taxon>Crambinae</taxon>
        <taxon>Diatraea</taxon>
    </lineage>
</organism>
<feature type="active site" description="Proton donor" evidence="2">
    <location>
        <position position="79"/>
    </location>
</feature>
<dbReference type="EMBL" id="OU893337">
    <property type="protein sequence ID" value="CAG9794271.1"/>
    <property type="molecule type" value="Genomic_DNA"/>
</dbReference>
<feature type="domain" description="NADP-dependent oxidoreductase" evidence="5">
    <location>
        <begin position="37"/>
        <end position="308"/>
    </location>
</feature>
<dbReference type="FunFam" id="3.20.20.100:FF:000002">
    <property type="entry name" value="2,5-diketo-D-gluconic acid reductase A"/>
    <property type="match status" value="1"/>
</dbReference>
<dbReference type="OrthoDB" id="416253at2759"/>
<dbReference type="PIRSF" id="PIRSF000097">
    <property type="entry name" value="AKR"/>
    <property type="match status" value="1"/>
</dbReference>
<feature type="binding site" evidence="3">
    <location>
        <position position="141"/>
    </location>
    <ligand>
        <name>substrate</name>
    </ligand>
</feature>
<reference evidence="6" key="2">
    <citation type="submission" date="2022-10" db="EMBL/GenBank/DDBJ databases">
        <authorList>
            <consortium name="ENA_rothamsted_submissions"/>
            <consortium name="culmorum"/>
            <person name="King R."/>
        </authorList>
    </citation>
    <scope>NUCLEOTIDE SEQUENCE</scope>
</reference>
<dbReference type="InterPro" id="IPR036812">
    <property type="entry name" value="NAD(P)_OxRdtase_dom_sf"/>
</dbReference>
<sequence>MNIVGSIFKKPKLVQVITTAEKVVKVKLSNGHEMPGIALGTYLGFDKNGVIKSENKQLRDAVLNAIDLGYRHFDTAAIYDTEQEIGEAIKMKIDSGDVRRSEIFITTKLWNTHHKRDEVLTALKESLANLGTDYVDLYLMHWPIGLNKDYTYSDVDFMETWRGMEDASKLGLAKSIGVSNFNEEQLKRLLKEATVKPVALQIEIHPQIIQTNFVQFAQDNGIVVMAYSPLGSLVPRFGMQLPGPKMDDPVLTEIANNYKKTTPQVVLRCLVDRKIVPVVKSVNAKRQSDNIHIFDFSLSKEEMDKIYAFDSHTRFTLPSFWQDHPYYPFEKIDQPIADPFIKPTSV</sequence>
<dbReference type="Gene3D" id="3.20.20.100">
    <property type="entry name" value="NADP-dependent oxidoreductase domain"/>
    <property type="match status" value="1"/>
</dbReference>
<dbReference type="CDD" id="cd19116">
    <property type="entry name" value="AKR_AKR2E1-5"/>
    <property type="match status" value="1"/>
</dbReference>
<dbReference type="PROSITE" id="PS00062">
    <property type="entry name" value="ALDOKETO_REDUCTASE_2"/>
    <property type="match status" value="1"/>
</dbReference>
<dbReference type="SUPFAM" id="SSF51430">
    <property type="entry name" value="NAD(P)-linked oxidoreductase"/>
    <property type="match status" value="1"/>
</dbReference>
<dbReference type="InterPro" id="IPR018170">
    <property type="entry name" value="Aldo/ket_reductase_CS"/>
</dbReference>
<dbReference type="InterPro" id="IPR020471">
    <property type="entry name" value="AKR"/>
</dbReference>
<dbReference type="InterPro" id="IPR023210">
    <property type="entry name" value="NADP_OxRdtase_dom"/>
</dbReference>
<evidence type="ECO:0000256" key="3">
    <source>
        <dbReference type="PIRSR" id="PIRSR000097-2"/>
    </source>
</evidence>
<accession>A0A9N9RDQ0</accession>